<evidence type="ECO:0000256" key="2">
    <source>
        <dbReference type="SAM" id="MobiDB-lite"/>
    </source>
</evidence>
<feature type="region of interest" description="Disordered" evidence="2">
    <location>
        <begin position="150"/>
        <end position="198"/>
    </location>
</feature>
<name>A0AAE9AXS6_9ACTN</name>
<dbReference type="RefSeq" id="WP_141585063.1">
    <property type="nucleotide sequence ID" value="NZ_SPAZ01000270.1"/>
</dbReference>
<dbReference type="Pfam" id="PF25023">
    <property type="entry name" value="TEN_YD-shell"/>
    <property type="match status" value="1"/>
</dbReference>
<dbReference type="InterPro" id="IPR022385">
    <property type="entry name" value="Rhs_assc_core"/>
</dbReference>
<feature type="compositionally biased region" description="Basic and acidic residues" evidence="2">
    <location>
        <begin position="50"/>
        <end position="61"/>
    </location>
</feature>
<gene>
    <name evidence="4" type="ORF">Sipo8835_34560</name>
</gene>
<dbReference type="InterPro" id="IPR006530">
    <property type="entry name" value="YD"/>
</dbReference>
<evidence type="ECO:0000313" key="5">
    <source>
        <dbReference type="Proteomes" id="UP000318720"/>
    </source>
</evidence>
<dbReference type="PANTHER" id="PTHR32305">
    <property type="match status" value="1"/>
</dbReference>
<feature type="domain" description="Teneurin-like YD-shell" evidence="3">
    <location>
        <begin position="1628"/>
        <end position="1865"/>
    </location>
</feature>
<reference evidence="4 5" key="1">
    <citation type="submission" date="2019-03" db="EMBL/GenBank/DDBJ databases">
        <title>Comparative genomic analyses of the sweetpotato soil rot pathogen, Streptomyces ipomoeae.</title>
        <authorList>
            <person name="Ruschel Soares N."/>
            <person name="Badger J.H."/>
            <person name="Huguet-Tapia J.C."/>
            <person name="Clark C.A."/>
            <person name="Pettis G.S."/>
        </authorList>
    </citation>
    <scope>NUCLEOTIDE SEQUENCE [LARGE SCALE GENOMIC DNA]</scope>
    <source>
        <strain evidence="4 5">88-35</strain>
    </source>
</reference>
<feature type="region of interest" description="Disordered" evidence="2">
    <location>
        <begin position="750"/>
        <end position="769"/>
    </location>
</feature>
<feature type="region of interest" description="Disordered" evidence="2">
    <location>
        <begin position="1080"/>
        <end position="1106"/>
    </location>
</feature>
<sequence>MKNRGRLPGTATVVLALLLSGLQPLLVRDGPDGPNGGERISADSSVTTIDRSEVRPGERPRLTPAATDGRPLGETTGAARVDWPEPGTATLAVPDRGERAAGKGIDLAVAAPRTKIAKANAPERIRLTALGPDTARDLGGHATAFIVKATDTKASGAETDAPESDPEAPESDLKTSKAPEAPKAPDAPEKGSAPSVGIRVDTSGFADAFGGNFESRLRLVAKPAVCAENPDAERCERGTPVPSRIDLTSHTLSADVPVTEATVYVIAAAPNGETGSATATKLSSSSKWQVGLQSGDFSWSLPLPQVPAIAGDAPDISLGYSSQAVDGMVAAENNQPSWVGQGWDLALPYIERRYNGCADDGGDTGDLCWAGEHYMISLKGTSSTLVKDTAAGGDTWRAQEDPGWRIQRKTGAENGDNDGEYWVVTTPEGTRYTFGRGEQATTGTATDSVYTVPVFGDDEGEPCHAGSVEDSYCTQAWRWNLDGVVDTHGNSNTYFYERETNRYARNGDPDKSTSYVRGGRLKDIVYSQRSGAEDQQAPARLHFTTQLRCVEAADGTGECPAFDADHASSYPDAPLDSLCASGDCTGEDQKSPTFFTSALLRSVTAQRSNADGGWTDVDRLDFTYAYPEPSDGTSAMLWLEKVQQTGLAGDGELKLPAVEFTGKEYANRADADPEAGAPEMRKLRITSVVDELGRRVDVTYGQPDPCPVDDLPEGRFDSNTQDCFPGWRTNGEDSGFGVWHKYLTTKVTVRDTGGGSPPQTTEYRYRGTPAWHHDDDPVTEAERRSWSDWRGYGSVDVAKMTDPGYRGEDTSRAVQITRTLHFRGMDGDRKADGSTKSVEVTDSRGTSLKDLPHLRGKERESIQYQVSPTGAIEYELGGTLHNYTSARTTPAQEGETDPDKDAHLVVENDSETRETVTSEAGERTSRSTRLRTTYDTYGQVTSVLDTAGSDVRCTKTSYDRGAATTDAWMLAFPYRVRTYSGSCDDPKSLITGKDQYYDGSDELGAPVAKGDVTRTVSAVRASGPDTVTESVTTRAEFDAYGRTISETDGRDNTERTTYSPATGRPETVTETNALGHTEVTTLEPDRQQPSAVRDANGETTRNTYDPLGRLLGVRQPEQGADDPPAQVFAYFLDPEHRKGPRVTTRQLQSGDTYVTEWTFLDSLGRDRQTQQVSPASTSGNEKTVVTDTRYDDVGNIVAESLPLVADGPAGSALLAVAEGEADETRHTHDSLGRIVRSTQYGQGKALWSSTVSYFGDHSRTTPPEGGVTTTAWTDARGRVVRNQEGVGADAVVTEYTYTPADQVASVEDPGGHVSTYAYDLLARRVLSDDADAGRTKTRYDANGNPVSVWNATSLEAGDDAKPTLSTVYDELNRPVSRWEGEPETGKKIAGWAYDKASVPGGIGREASQTTHKDGKDYTLAVTGYDARGRITGRAWTFPAGVGGALHQRTYRVGYGYDAADNVVSLDYPDAVLGTPAEKITTTYDPLGNPDRLSGVLKDPLTGDEKTRSYISNTDYAADGKLAGRDYDDAHHPLRRAYAYEDDTQRLSRIQTLVGGAHDDEMEAKQDDTYRWDPAGNLTSVTDTALPKPVATCFTYDSLGRLGHGWTTHRTDCSDEDSTLTHDGPAGFNKSWTYTDDGNVASVRSLHKTREYAYEDADHPHAVTGVDHDSFAYDANGALTKKVKALVPTTLKWDAQQRLESSTTALLKKTEFVYSPGGQRLVRTDPAGVATLYIDGQEITVALGIAKGTRYYAVDGSTVAERLPSGILKWQFNDTQGSAQIAVPEGTGLVERSYWDPYGELRDLSLPPPTDRGWLGKVKDTSTGLNHLGARYYDADLGRFVSPDPAYDGSSAQTANAYSYGANNPVMYVDPTGLWSLSGAWNAVKEGASKAWDWANENKGLIANVAVGIGVGIAVGAVCATGVGCLVLAGAAAGAAGAAAGYGVDVAEGKQDFSWGGLAANVGMGAAFGAATAGAGAALGAGARALGNTAFGQVVKAGVAKAASTVTGAVAQGGRAVANAARAAGGKVADAAKAASAKVVAGVKKVTSRGPKRPANTVPAYAGGKTSGTLVRPDGSEVPLISGQHPPGWTMPKGTPGMNRVTKSHVEAHAAATMRNEGLTSATLWINRAPCQAGKLTGCDYLLPRMVPRGSTLTVHVVPGGSKGPITETRIVEGIG</sequence>
<dbReference type="Pfam" id="PF14428">
    <property type="entry name" value="DddA-like"/>
    <property type="match status" value="1"/>
</dbReference>
<evidence type="ECO:0000313" key="4">
    <source>
        <dbReference type="EMBL" id="TQE23671.1"/>
    </source>
</evidence>
<feature type="region of interest" description="Disordered" evidence="2">
    <location>
        <begin position="2047"/>
        <end position="2067"/>
    </location>
</feature>
<feature type="region of interest" description="Disordered" evidence="2">
    <location>
        <begin position="887"/>
        <end position="928"/>
    </location>
</feature>
<feature type="compositionally biased region" description="Basic and acidic residues" evidence="2">
    <location>
        <begin position="897"/>
        <end position="925"/>
    </location>
</feature>
<dbReference type="EMBL" id="SPAZ01000270">
    <property type="protein sequence ID" value="TQE23671.1"/>
    <property type="molecule type" value="Genomic_DNA"/>
</dbReference>
<feature type="compositionally biased region" description="Polar residues" evidence="2">
    <location>
        <begin position="834"/>
        <end position="846"/>
    </location>
</feature>
<dbReference type="PANTHER" id="PTHR32305:SF17">
    <property type="entry name" value="TRNA NUCLEASE WAPA"/>
    <property type="match status" value="1"/>
</dbReference>
<dbReference type="NCBIfam" id="TIGR01643">
    <property type="entry name" value="YD_repeat_2x"/>
    <property type="match status" value="1"/>
</dbReference>
<proteinExistence type="predicted"/>
<organism evidence="4 5">
    <name type="scientific">Streptomyces ipomoeae</name>
    <dbReference type="NCBI Taxonomy" id="103232"/>
    <lineage>
        <taxon>Bacteria</taxon>
        <taxon>Bacillati</taxon>
        <taxon>Actinomycetota</taxon>
        <taxon>Actinomycetes</taxon>
        <taxon>Kitasatosporales</taxon>
        <taxon>Streptomycetaceae</taxon>
        <taxon>Streptomyces</taxon>
    </lineage>
</organism>
<comment type="caution">
    <text evidence="4">The sequence shown here is derived from an EMBL/GenBank/DDBJ whole genome shotgun (WGS) entry which is preliminary data.</text>
</comment>
<feature type="compositionally biased region" description="Basic and acidic residues" evidence="2">
    <location>
        <begin position="1045"/>
        <end position="1054"/>
    </location>
</feature>
<dbReference type="InterPro" id="IPR050708">
    <property type="entry name" value="T6SS_VgrG/RHS"/>
</dbReference>
<feature type="region of interest" description="Disordered" evidence="2">
    <location>
        <begin position="824"/>
        <end position="850"/>
    </location>
</feature>
<dbReference type="InterPro" id="IPR032724">
    <property type="entry name" value="SCP1.201-like"/>
</dbReference>
<accession>A0AAE9AXS6</accession>
<feature type="region of interest" description="Disordered" evidence="2">
    <location>
        <begin position="1045"/>
        <end position="1067"/>
    </location>
</feature>
<feature type="compositionally biased region" description="Acidic residues" evidence="2">
    <location>
        <begin position="160"/>
        <end position="170"/>
    </location>
</feature>
<dbReference type="NCBIfam" id="TIGR03696">
    <property type="entry name" value="Rhs_assc_core"/>
    <property type="match status" value="1"/>
</dbReference>
<dbReference type="InterPro" id="IPR056823">
    <property type="entry name" value="TEN-like_YD-shell"/>
</dbReference>
<evidence type="ECO:0000259" key="3">
    <source>
        <dbReference type="Pfam" id="PF25023"/>
    </source>
</evidence>
<evidence type="ECO:0000256" key="1">
    <source>
        <dbReference type="ARBA" id="ARBA00022737"/>
    </source>
</evidence>
<protein>
    <recommendedName>
        <fullName evidence="3">Teneurin-like YD-shell domain-containing protein</fullName>
    </recommendedName>
</protein>
<dbReference type="Proteomes" id="UP000318720">
    <property type="component" value="Unassembled WGS sequence"/>
</dbReference>
<dbReference type="Gene3D" id="2.180.10.10">
    <property type="entry name" value="RHS repeat-associated core"/>
    <property type="match status" value="2"/>
</dbReference>
<feature type="compositionally biased region" description="Basic and acidic residues" evidence="2">
    <location>
        <begin position="824"/>
        <end position="833"/>
    </location>
</feature>
<keyword evidence="1" id="KW-0677">Repeat</keyword>
<feature type="region of interest" description="Disordered" evidence="2">
    <location>
        <begin position="28"/>
        <end position="86"/>
    </location>
</feature>